<accession>A0ABU9B451</accession>
<dbReference type="EMBL" id="JBBUTF010000002">
    <property type="protein sequence ID" value="MEK8024639.1"/>
    <property type="molecule type" value="Genomic_DNA"/>
</dbReference>
<evidence type="ECO:0000256" key="1">
    <source>
        <dbReference type="SAM" id="SignalP"/>
    </source>
</evidence>
<evidence type="ECO:0000313" key="3">
    <source>
        <dbReference type="Proteomes" id="UP001368500"/>
    </source>
</evidence>
<comment type="caution">
    <text evidence="2">The sequence shown here is derived from an EMBL/GenBank/DDBJ whole genome shotgun (WGS) entry which is preliminary data.</text>
</comment>
<protein>
    <submittedName>
        <fullName evidence="2">Uncharacterized protein</fullName>
    </submittedName>
</protein>
<gene>
    <name evidence="2" type="ORF">AACH11_01490</name>
</gene>
<name>A0ABU9B451_9BURK</name>
<evidence type="ECO:0000313" key="2">
    <source>
        <dbReference type="EMBL" id="MEK8024639.1"/>
    </source>
</evidence>
<feature type="signal peptide" evidence="1">
    <location>
        <begin position="1"/>
        <end position="20"/>
    </location>
</feature>
<reference evidence="2 3" key="1">
    <citation type="submission" date="2024-04" db="EMBL/GenBank/DDBJ databases">
        <title>Novel species of the genus Ideonella isolated from streams.</title>
        <authorList>
            <person name="Lu H."/>
        </authorList>
    </citation>
    <scope>NUCLEOTIDE SEQUENCE [LARGE SCALE GENOMIC DNA]</scope>
    <source>
        <strain evidence="2 3">BYS139W</strain>
    </source>
</reference>
<dbReference type="Proteomes" id="UP001368500">
    <property type="component" value="Unassembled WGS sequence"/>
</dbReference>
<sequence length="54" mass="5816">MTFFSSLVIGAAVARAPFCASVAMPLSPVPTRDVDVRQEDITQKRLFAGALTDF</sequence>
<keyword evidence="1" id="KW-0732">Signal</keyword>
<dbReference type="RefSeq" id="WP_341372649.1">
    <property type="nucleotide sequence ID" value="NZ_JBBUTF010000002.1"/>
</dbReference>
<feature type="chain" id="PRO_5047417487" evidence="1">
    <location>
        <begin position="21"/>
        <end position="54"/>
    </location>
</feature>
<proteinExistence type="predicted"/>
<keyword evidence="3" id="KW-1185">Reference proteome</keyword>
<organism evidence="2 3">
    <name type="scientific">Pseudaquabacterium rugosum</name>
    <dbReference type="NCBI Taxonomy" id="2984194"/>
    <lineage>
        <taxon>Bacteria</taxon>
        <taxon>Pseudomonadati</taxon>
        <taxon>Pseudomonadota</taxon>
        <taxon>Betaproteobacteria</taxon>
        <taxon>Burkholderiales</taxon>
        <taxon>Sphaerotilaceae</taxon>
        <taxon>Pseudaquabacterium</taxon>
    </lineage>
</organism>